<accession>A0A3B7R3W7</accession>
<reference evidence="1 2" key="1">
    <citation type="submission" date="2018-09" db="EMBL/GenBank/DDBJ databases">
        <title>Hymenobacter medium sp. nov., isolated from R2A medium.</title>
        <authorList>
            <person name="Yingchao G."/>
        </authorList>
    </citation>
    <scope>NUCLEOTIDE SEQUENCE [LARGE SCALE GENOMIC DNA]</scope>
    <source>
        <strain evidence="2">sh-6</strain>
    </source>
</reference>
<organism evidence="1 2">
    <name type="scientific">Hymenobacter oligotrophus</name>
    <dbReference type="NCBI Taxonomy" id="2319843"/>
    <lineage>
        <taxon>Bacteria</taxon>
        <taxon>Pseudomonadati</taxon>
        <taxon>Bacteroidota</taxon>
        <taxon>Cytophagia</taxon>
        <taxon>Cytophagales</taxon>
        <taxon>Hymenobacteraceae</taxon>
        <taxon>Hymenobacter</taxon>
    </lineage>
</organism>
<keyword evidence="2" id="KW-1185">Reference proteome</keyword>
<gene>
    <name evidence="1" type="ORF">D3Y59_17600</name>
</gene>
<dbReference type="OrthoDB" id="9255899at2"/>
<name>A0A3B7R3W7_9BACT</name>
<dbReference type="KEGG" id="hyh:D3Y59_17600"/>
<protein>
    <recommendedName>
        <fullName evidence="3">DUF2490 domain-containing protein</fullName>
    </recommendedName>
</protein>
<dbReference type="EMBL" id="CP032317">
    <property type="protein sequence ID" value="AYA38705.1"/>
    <property type="molecule type" value="Genomic_DNA"/>
</dbReference>
<evidence type="ECO:0000313" key="2">
    <source>
        <dbReference type="Proteomes" id="UP000262802"/>
    </source>
</evidence>
<proteinExistence type="predicted"/>
<dbReference type="AlphaFoldDB" id="A0A3B7R3W7"/>
<sequence>MGLLLPVLGAQAQQNLFNIPAGDLTPRGKVFFQHQTNVYDLHTFESKNHFVYGLGSGFEVGLNAVNIKFNLARRNAPLTLRDGRDPNYPLKPLLQLTGQKFFYLTEHLKTSIGTQVGLNPVRFRPRRQLTHFSYNTWVYEPRRHWKLVAGPYLTDVGSVGPGNRVGVLAGFEVPVHRRLLVMGDFVSGRHAAAVSVLGVNFLATQRLQLCAGALLPNPGSGNRAGVVFELNLLGYDEPFGDDH</sequence>
<evidence type="ECO:0008006" key="3">
    <source>
        <dbReference type="Google" id="ProtNLM"/>
    </source>
</evidence>
<dbReference type="RefSeq" id="WP_119446234.1">
    <property type="nucleotide sequence ID" value="NZ_CP032317.1"/>
</dbReference>
<evidence type="ECO:0000313" key="1">
    <source>
        <dbReference type="EMBL" id="AYA38705.1"/>
    </source>
</evidence>
<dbReference type="Proteomes" id="UP000262802">
    <property type="component" value="Chromosome"/>
</dbReference>